<dbReference type="InterPro" id="IPR038731">
    <property type="entry name" value="RgtA/B/C-like"/>
</dbReference>
<dbReference type="Proteomes" id="UP000326881">
    <property type="component" value="Chromosome"/>
</dbReference>
<dbReference type="OrthoDB" id="8353433at2"/>
<name>A0A5Q0C8S1_9HYPH</name>
<keyword evidence="11" id="KW-1185">Reference proteome</keyword>
<feature type="transmembrane region" description="Helical" evidence="8">
    <location>
        <begin position="347"/>
        <end position="368"/>
    </location>
</feature>
<protein>
    <recommendedName>
        <fullName evidence="9">Glycosyltransferase RgtA/B/C/D-like domain-containing protein</fullName>
    </recommendedName>
</protein>
<keyword evidence="5 8" id="KW-0812">Transmembrane</keyword>
<comment type="subcellular location">
    <subcellularLocation>
        <location evidence="1">Cell membrane</location>
        <topology evidence="1">Multi-pass membrane protein</topology>
    </subcellularLocation>
</comment>
<evidence type="ECO:0000256" key="4">
    <source>
        <dbReference type="ARBA" id="ARBA00022679"/>
    </source>
</evidence>
<evidence type="ECO:0000256" key="2">
    <source>
        <dbReference type="ARBA" id="ARBA00022475"/>
    </source>
</evidence>
<evidence type="ECO:0000256" key="3">
    <source>
        <dbReference type="ARBA" id="ARBA00022676"/>
    </source>
</evidence>
<feature type="transmembrane region" description="Helical" evidence="8">
    <location>
        <begin position="258"/>
        <end position="279"/>
    </location>
</feature>
<dbReference type="KEGG" id="rgr:FZ934_05645"/>
<proteinExistence type="predicted"/>
<sequence>MPDIVRQSFFFDGLIYASIARNLAEGIGTVWAPQFSKALFPVFAEHPPLMMWLQSLLFRVFGDTIVIDKCFSLATFGISLGIMALTWDRLSGSNSEMRRSLPLALVLTIVAGRFSWAFANGMLENLLIVFTSLAVLLVVVAYDDRHSRSAIRRMSFVALAGLATALALMTKGPVGLFPLATPGLYWLCFQRPRLADAIVDTLLLIAVVAMVFCLLWSFEGARGTIERYVSIQLLTSLSGERGHAGGGLSALRTFIRVLAYPLVTALVISAIGFFSRGAASANTGRREAVRCALFLAAVGCSASLPLFVSPRVSGFYFNPSLPYFSGALAIACAPVLLRLLDGCSERALRWVQSMLAAVLVLSCLYVAMEMGRPGDDADVIENAGKIAREVCDGNKCHDLISTCGSVGQNWRLHGYLERYYEIALDSASAGGPDYLLAGNDCQGDLAAYRDTGVDVSPNRLLKR</sequence>
<gene>
    <name evidence="10" type="ORF">FZ934_05645</name>
</gene>
<keyword evidence="2" id="KW-1003">Cell membrane</keyword>
<dbReference type="PANTHER" id="PTHR33908">
    <property type="entry name" value="MANNOSYLTRANSFERASE YKCB-RELATED"/>
    <property type="match status" value="1"/>
</dbReference>
<dbReference type="PANTHER" id="PTHR33908:SF11">
    <property type="entry name" value="MEMBRANE PROTEIN"/>
    <property type="match status" value="1"/>
</dbReference>
<evidence type="ECO:0000313" key="11">
    <source>
        <dbReference type="Proteomes" id="UP000326881"/>
    </source>
</evidence>
<dbReference type="GO" id="GO:0016763">
    <property type="term" value="F:pentosyltransferase activity"/>
    <property type="evidence" value="ECO:0007669"/>
    <property type="project" value="TreeGrafter"/>
</dbReference>
<evidence type="ECO:0000259" key="9">
    <source>
        <dbReference type="Pfam" id="PF13231"/>
    </source>
</evidence>
<evidence type="ECO:0000256" key="8">
    <source>
        <dbReference type="SAM" id="Phobius"/>
    </source>
</evidence>
<organism evidence="10 11">
    <name type="scientific">Rhizobium grahamii</name>
    <dbReference type="NCBI Taxonomy" id="1120045"/>
    <lineage>
        <taxon>Bacteria</taxon>
        <taxon>Pseudomonadati</taxon>
        <taxon>Pseudomonadota</taxon>
        <taxon>Alphaproteobacteria</taxon>
        <taxon>Hyphomicrobiales</taxon>
        <taxon>Rhizobiaceae</taxon>
        <taxon>Rhizobium/Agrobacterium group</taxon>
        <taxon>Rhizobium</taxon>
    </lineage>
</organism>
<dbReference type="AlphaFoldDB" id="A0A5Q0C8S1"/>
<feature type="transmembrane region" description="Helical" evidence="8">
    <location>
        <begin position="201"/>
        <end position="218"/>
    </location>
</feature>
<evidence type="ECO:0000256" key="6">
    <source>
        <dbReference type="ARBA" id="ARBA00022989"/>
    </source>
</evidence>
<dbReference type="Pfam" id="PF13231">
    <property type="entry name" value="PMT_2"/>
    <property type="match status" value="1"/>
</dbReference>
<feature type="transmembrane region" description="Helical" evidence="8">
    <location>
        <begin position="291"/>
        <end position="308"/>
    </location>
</feature>
<keyword evidence="7 8" id="KW-0472">Membrane</keyword>
<accession>A0A5Q0C8S1</accession>
<feature type="transmembrane region" description="Helical" evidence="8">
    <location>
        <begin position="125"/>
        <end position="143"/>
    </location>
</feature>
<feature type="domain" description="Glycosyltransferase RgtA/B/C/D-like" evidence="9">
    <location>
        <begin position="46"/>
        <end position="216"/>
    </location>
</feature>
<feature type="transmembrane region" description="Helical" evidence="8">
    <location>
        <begin position="99"/>
        <end position="119"/>
    </location>
</feature>
<dbReference type="GO" id="GO:0005886">
    <property type="term" value="C:plasma membrane"/>
    <property type="evidence" value="ECO:0007669"/>
    <property type="project" value="UniProtKB-SubCell"/>
</dbReference>
<reference evidence="10 11" key="1">
    <citation type="submission" date="2019-08" db="EMBL/GenBank/DDBJ databases">
        <title>Prosopis cineraria nodule microbiome.</title>
        <authorList>
            <person name="Ali R."/>
            <person name="Chaluvadi S.R."/>
            <person name="Wang X."/>
        </authorList>
    </citation>
    <scope>NUCLEOTIDE SEQUENCE [LARGE SCALE GENOMIC DNA]</scope>
    <source>
        <strain evidence="10 11">BG7</strain>
    </source>
</reference>
<evidence type="ECO:0000256" key="5">
    <source>
        <dbReference type="ARBA" id="ARBA00022692"/>
    </source>
</evidence>
<dbReference type="EMBL" id="CP043498">
    <property type="protein sequence ID" value="QFY62368.1"/>
    <property type="molecule type" value="Genomic_DNA"/>
</dbReference>
<feature type="transmembrane region" description="Helical" evidence="8">
    <location>
        <begin position="65"/>
        <end position="87"/>
    </location>
</feature>
<feature type="transmembrane region" description="Helical" evidence="8">
    <location>
        <begin position="150"/>
        <end position="168"/>
    </location>
</feature>
<dbReference type="GO" id="GO:0009103">
    <property type="term" value="P:lipopolysaccharide biosynthetic process"/>
    <property type="evidence" value="ECO:0007669"/>
    <property type="project" value="UniProtKB-ARBA"/>
</dbReference>
<evidence type="ECO:0000256" key="7">
    <source>
        <dbReference type="ARBA" id="ARBA00023136"/>
    </source>
</evidence>
<feature type="transmembrane region" description="Helical" evidence="8">
    <location>
        <begin position="320"/>
        <end position="340"/>
    </location>
</feature>
<keyword evidence="3" id="KW-0328">Glycosyltransferase</keyword>
<dbReference type="InterPro" id="IPR050297">
    <property type="entry name" value="LipidA_mod_glycosyltrf_83"/>
</dbReference>
<keyword evidence="4" id="KW-0808">Transferase</keyword>
<evidence type="ECO:0000313" key="10">
    <source>
        <dbReference type="EMBL" id="QFY62368.1"/>
    </source>
</evidence>
<keyword evidence="6 8" id="KW-1133">Transmembrane helix</keyword>
<evidence type="ECO:0000256" key="1">
    <source>
        <dbReference type="ARBA" id="ARBA00004651"/>
    </source>
</evidence>